<gene>
    <name evidence="16" type="ORF">FNT36_01715</name>
</gene>
<dbReference type="GO" id="GO:0004096">
    <property type="term" value="F:catalase activity"/>
    <property type="evidence" value="ECO:0007669"/>
    <property type="project" value="UniProtKB-UniRule"/>
</dbReference>
<feature type="binding site" evidence="13">
    <location>
        <position position="376"/>
    </location>
    <ligand>
        <name>heme</name>
        <dbReference type="ChEBI" id="CHEBI:30413"/>
    </ligand>
</feature>
<dbReference type="InterPro" id="IPR043156">
    <property type="entry name" value="Catalase_clade2_helical"/>
</dbReference>
<feature type="binding site" evidence="13">
    <location>
        <position position="119"/>
    </location>
    <ligand>
        <name>heme</name>
        <dbReference type="ChEBI" id="CHEBI:30413"/>
    </ligand>
</feature>
<dbReference type="InterPro" id="IPR024712">
    <property type="entry name" value="Catalase_clade2"/>
</dbReference>
<dbReference type="RefSeq" id="WP_144843426.1">
    <property type="nucleotide sequence ID" value="NZ_VMRJ01000001.1"/>
</dbReference>
<evidence type="ECO:0000256" key="3">
    <source>
        <dbReference type="ARBA" id="ARBA00012314"/>
    </source>
</evidence>
<dbReference type="Proteomes" id="UP000317624">
    <property type="component" value="Unassembled WGS sequence"/>
</dbReference>
<evidence type="ECO:0000256" key="11">
    <source>
        <dbReference type="PIRSR" id="PIRSR038927-1"/>
    </source>
</evidence>
<evidence type="ECO:0000256" key="2">
    <source>
        <dbReference type="ARBA" id="ARBA00010660"/>
    </source>
</evidence>
<dbReference type="FunFam" id="2.40.180.10:FF:000003">
    <property type="entry name" value="Catalase"/>
    <property type="match status" value="1"/>
</dbReference>
<feature type="binding site" evidence="13">
    <location>
        <position position="80"/>
    </location>
    <ligand>
        <name>heme</name>
        <dbReference type="ChEBI" id="CHEBI:30413"/>
    </ligand>
</feature>
<dbReference type="InterPro" id="IPR029062">
    <property type="entry name" value="Class_I_gatase-like"/>
</dbReference>
<feature type="binding site" evidence="13">
    <location>
        <position position="365"/>
    </location>
    <ligand>
        <name>heme</name>
        <dbReference type="ChEBI" id="CHEBI:30413"/>
    </ligand>
</feature>
<comment type="cofactor">
    <cofactor evidence="1 10 12">
        <name>heme</name>
        <dbReference type="ChEBI" id="CHEBI:30413"/>
    </cofactor>
</comment>
<dbReference type="Gene3D" id="2.40.180.10">
    <property type="entry name" value="Catalase core domain"/>
    <property type="match status" value="1"/>
</dbReference>
<keyword evidence="7 10" id="KW-0560">Oxidoreductase</keyword>
<dbReference type="GO" id="GO:0042744">
    <property type="term" value="P:hydrogen peroxide catabolic process"/>
    <property type="evidence" value="ECO:0007669"/>
    <property type="project" value="UniProtKB-UniRule"/>
</dbReference>
<organism evidence="16 17">
    <name type="scientific">Hymenobacter setariae</name>
    <dbReference type="NCBI Taxonomy" id="2594794"/>
    <lineage>
        <taxon>Bacteria</taxon>
        <taxon>Pseudomonadati</taxon>
        <taxon>Bacteroidota</taxon>
        <taxon>Cytophagia</taxon>
        <taxon>Cytophagales</taxon>
        <taxon>Hymenobacteraceae</taxon>
        <taxon>Hymenobacter</taxon>
    </lineage>
</organism>
<keyword evidence="8 10" id="KW-0408">Iron</keyword>
<dbReference type="GO" id="GO:0020037">
    <property type="term" value="F:heme binding"/>
    <property type="evidence" value="ECO:0007669"/>
    <property type="project" value="UniProtKB-UniRule"/>
</dbReference>
<feature type="compositionally biased region" description="Polar residues" evidence="14">
    <location>
        <begin position="35"/>
        <end position="50"/>
    </location>
</feature>
<keyword evidence="4 10" id="KW-0575">Peroxidase</keyword>
<sequence length="730" mass="81174">MHDKPLAKQNHQDVVSNPKTDQLAQHSDDGYGKYLTSNQGLRVNDDQNSLKGGERGPSLLEDFLFREKMTHFDHERIPERAVHARGVGAHGYFEAYGNATELTKAHFLQPGVVTPVFTRFSTVAGSRGASDLARDVRGFAVKFYTQEGVYDLVGNNMPVFFIQDSIKFPDFVHAVKPEPHNEIPQGASAHDTFYDFISANPESTHMLLWAMSDRALPRSLRMMEGFGVHTFRFVNAQGKWRFVKFHWKPLLGTHSVLWDEAQQISGKDQDFHRRDLWANIEMGAYPEWELGVQVVEEEDEHKFDFDILDSTKLIPEELVPVQAIGKMVLNRNVDNYFAETEQVAFCLSHIVPGIDFSNDPLLQGRLFSYLDTQLKRLGGPNFHEIPINRSLAPVHNNQRDGHMRQTINKGKVAYGPNLLNDQYPKQAPQSEGGFNSVYERVEGPKIRRRSKSFIDFYSQARLFWNSQSEPEKTHIVKALRFELSHVQTDWIRERTIVQLAQVDHDLASRVAEGLGMDVPSAEGMQLNYGAIGADDKAADFQSAPAKASVGSSPHLSIATDSPINQGKGSVKTRQIAILATDGADVAAIGEFMKTFMDQGAQTAIIATHLGTIKGQDGTQILVNWTFQSTSSALFDAVYVAAGAQSVSKLKQDFDAVRFVNEAFRHCKPLAASAEGVELLQAAAYPGAEGILDADGVVTSADTDVADLAQEFAEAIKQHRFFSRELEAVPA</sequence>
<dbReference type="Gene3D" id="3.40.50.880">
    <property type="match status" value="1"/>
</dbReference>
<feature type="active site" evidence="11">
    <location>
        <position position="83"/>
    </location>
</feature>
<dbReference type="PROSITE" id="PS51402">
    <property type="entry name" value="CATALASE_3"/>
    <property type="match status" value="1"/>
</dbReference>
<protein>
    <recommendedName>
        <fullName evidence="3 10">Catalase</fullName>
        <ecNumber evidence="3 10">1.11.1.6</ecNumber>
    </recommendedName>
</protein>
<evidence type="ECO:0000313" key="17">
    <source>
        <dbReference type="Proteomes" id="UP000317624"/>
    </source>
</evidence>
<dbReference type="InterPro" id="IPR020835">
    <property type="entry name" value="Catalase_sf"/>
</dbReference>
<evidence type="ECO:0000256" key="6">
    <source>
        <dbReference type="ARBA" id="ARBA00022723"/>
    </source>
</evidence>
<feature type="compositionally biased region" description="Polar residues" evidence="14">
    <location>
        <begin position="12"/>
        <end position="25"/>
    </location>
</feature>
<keyword evidence="6 10" id="KW-0479">Metal-binding</keyword>
<dbReference type="InterPro" id="IPR002226">
    <property type="entry name" value="Catalase_haem_BS"/>
</dbReference>
<feature type="region of interest" description="Disordered" evidence="14">
    <location>
        <begin position="1"/>
        <end position="55"/>
    </location>
</feature>
<keyword evidence="9 10" id="KW-0376">Hydrogen peroxide</keyword>
<dbReference type="InterPro" id="IPR011614">
    <property type="entry name" value="Catalase_core"/>
</dbReference>
<keyword evidence="17" id="KW-1185">Reference proteome</keyword>
<dbReference type="EMBL" id="VMRJ01000001">
    <property type="protein sequence ID" value="TVT42834.1"/>
    <property type="molecule type" value="Genomic_DNA"/>
</dbReference>
<evidence type="ECO:0000256" key="8">
    <source>
        <dbReference type="ARBA" id="ARBA00023004"/>
    </source>
</evidence>
<name>A0A558C288_9BACT</name>
<dbReference type="SMART" id="SM01060">
    <property type="entry name" value="Catalase"/>
    <property type="match status" value="1"/>
</dbReference>
<dbReference type="GO" id="GO:0046872">
    <property type="term" value="F:metal ion binding"/>
    <property type="evidence" value="ECO:0007669"/>
    <property type="project" value="UniProtKB-KW"/>
</dbReference>
<dbReference type="InterPro" id="IPR018028">
    <property type="entry name" value="Catalase"/>
</dbReference>
<evidence type="ECO:0000256" key="14">
    <source>
        <dbReference type="SAM" id="MobiDB-lite"/>
    </source>
</evidence>
<evidence type="ECO:0000259" key="15">
    <source>
        <dbReference type="SMART" id="SM01060"/>
    </source>
</evidence>
<dbReference type="Gene3D" id="1.20.1370.20">
    <property type="match status" value="1"/>
</dbReference>
<dbReference type="PIRSF" id="PIRSF038927">
    <property type="entry name" value="Catalase_clade2"/>
    <property type="match status" value="1"/>
</dbReference>
<comment type="similarity">
    <text evidence="2">Belongs to the catalase family. HPII subfamily.</text>
</comment>
<evidence type="ECO:0000256" key="10">
    <source>
        <dbReference type="PIRNR" id="PIRNR038927"/>
    </source>
</evidence>
<dbReference type="Pfam" id="PF06628">
    <property type="entry name" value="Catalase-rel"/>
    <property type="match status" value="1"/>
</dbReference>
<evidence type="ECO:0000256" key="4">
    <source>
        <dbReference type="ARBA" id="ARBA00022559"/>
    </source>
</evidence>
<evidence type="ECO:0000313" key="16">
    <source>
        <dbReference type="EMBL" id="TVT42834.1"/>
    </source>
</evidence>
<dbReference type="CDD" id="cd03132">
    <property type="entry name" value="GATase1_catalase"/>
    <property type="match status" value="1"/>
</dbReference>
<proteinExistence type="inferred from homology"/>
<comment type="caution">
    <text evidence="16">The sequence shown here is derived from an EMBL/GenBank/DDBJ whole genome shotgun (WGS) entry which is preliminary data.</text>
</comment>
<dbReference type="PROSITE" id="PS00437">
    <property type="entry name" value="CATALASE_1"/>
    <property type="match status" value="1"/>
</dbReference>
<dbReference type="AlphaFoldDB" id="A0A558C288"/>
<evidence type="ECO:0000256" key="12">
    <source>
        <dbReference type="PIRSR" id="PIRSR038927-2"/>
    </source>
</evidence>
<dbReference type="GO" id="GO:0005829">
    <property type="term" value="C:cytosol"/>
    <property type="evidence" value="ECO:0007669"/>
    <property type="project" value="TreeGrafter"/>
</dbReference>
<dbReference type="InterPro" id="IPR041399">
    <property type="entry name" value="Catalase_large_C"/>
</dbReference>
<evidence type="ECO:0000256" key="9">
    <source>
        <dbReference type="ARBA" id="ARBA00023324"/>
    </source>
</evidence>
<dbReference type="PRINTS" id="PR00067">
    <property type="entry name" value="CATALASE"/>
</dbReference>
<dbReference type="InterPro" id="IPR010582">
    <property type="entry name" value="Catalase_immune_responsive"/>
</dbReference>
<evidence type="ECO:0000256" key="5">
    <source>
        <dbReference type="ARBA" id="ARBA00022617"/>
    </source>
</evidence>
<dbReference type="SUPFAM" id="SSF52317">
    <property type="entry name" value="Class I glutamine amidotransferase-like"/>
    <property type="match status" value="1"/>
</dbReference>
<dbReference type="Pfam" id="PF00199">
    <property type="entry name" value="Catalase"/>
    <property type="match status" value="1"/>
</dbReference>
<dbReference type="Pfam" id="PF18011">
    <property type="entry name" value="Catalase_C"/>
    <property type="match status" value="1"/>
</dbReference>
<evidence type="ECO:0000256" key="7">
    <source>
        <dbReference type="ARBA" id="ARBA00023002"/>
    </source>
</evidence>
<dbReference type="SUPFAM" id="SSF56634">
    <property type="entry name" value="Heme-dependent catalase-like"/>
    <property type="match status" value="1"/>
</dbReference>
<feature type="binding site" description="axial binding residue" evidence="12">
    <location>
        <position position="369"/>
    </location>
    <ligand>
        <name>heme</name>
        <dbReference type="ChEBI" id="CHEBI:30413"/>
    </ligand>
    <ligandPart>
        <name>Fe</name>
        <dbReference type="ChEBI" id="CHEBI:18248"/>
    </ligandPart>
</feature>
<reference evidence="16 17" key="1">
    <citation type="submission" date="2019-07" db="EMBL/GenBank/DDBJ databases">
        <title>Hymenobacter sp. straun FUR1 Genome sequencing and assembly.</title>
        <authorList>
            <person name="Chhetri G."/>
        </authorList>
    </citation>
    <scope>NUCLEOTIDE SEQUENCE [LARGE SCALE GENOMIC DNA]</scope>
    <source>
        <strain evidence="16 17">Fur1</strain>
    </source>
</reference>
<comment type="function">
    <text evidence="10">Decomposes hydrogen peroxide into water and oxygen; serves to protect cells from the toxic effects of hydrogen peroxide.</text>
</comment>
<comment type="catalytic activity">
    <reaction evidence="10">
        <text>2 H2O2 = O2 + 2 H2O</text>
        <dbReference type="Rhea" id="RHEA:20309"/>
        <dbReference type="ChEBI" id="CHEBI:15377"/>
        <dbReference type="ChEBI" id="CHEBI:15379"/>
        <dbReference type="ChEBI" id="CHEBI:16240"/>
        <dbReference type="EC" id="1.11.1.6"/>
    </reaction>
</comment>
<dbReference type="PANTHER" id="PTHR42821:SF1">
    <property type="entry name" value="CATALASE-B"/>
    <property type="match status" value="1"/>
</dbReference>
<dbReference type="OrthoDB" id="3169619at2"/>
<dbReference type="EC" id="1.11.1.6" evidence="3 10"/>
<evidence type="ECO:0000256" key="13">
    <source>
        <dbReference type="PIRSR" id="PIRSR038927-3"/>
    </source>
</evidence>
<accession>A0A558C288</accession>
<keyword evidence="5 10" id="KW-0349">Heme</keyword>
<feature type="binding site" evidence="13">
    <location>
        <position position="168"/>
    </location>
    <ligand>
        <name>heme</name>
        <dbReference type="ChEBI" id="CHEBI:30413"/>
    </ligand>
</feature>
<dbReference type="PANTHER" id="PTHR42821">
    <property type="entry name" value="CATALASE"/>
    <property type="match status" value="1"/>
</dbReference>
<evidence type="ECO:0000256" key="1">
    <source>
        <dbReference type="ARBA" id="ARBA00001971"/>
    </source>
</evidence>
<feature type="domain" description="Catalase core" evidence="15">
    <location>
        <begin position="36"/>
        <end position="423"/>
    </location>
</feature>
<dbReference type="GO" id="GO:0006979">
    <property type="term" value="P:response to oxidative stress"/>
    <property type="evidence" value="ECO:0007669"/>
    <property type="project" value="InterPro"/>
</dbReference>
<feature type="active site" evidence="11">
    <location>
        <position position="155"/>
    </location>
</feature>